<dbReference type="SMART" id="SM00324">
    <property type="entry name" value="RhoGAP"/>
    <property type="match status" value="1"/>
</dbReference>
<feature type="compositionally biased region" description="Low complexity" evidence="2">
    <location>
        <begin position="526"/>
        <end position="540"/>
    </location>
</feature>
<evidence type="ECO:0000256" key="1">
    <source>
        <dbReference type="ARBA" id="ARBA00022468"/>
    </source>
</evidence>
<accession>A0A423STN0</accession>
<dbReference type="Gene3D" id="1.10.555.10">
    <property type="entry name" value="Rho GTPase activation protein"/>
    <property type="match status" value="1"/>
</dbReference>
<name>A0A423STN0_PENVA</name>
<dbReference type="Gene3D" id="2.30.29.30">
    <property type="entry name" value="Pleckstrin-homology domain (PH domain)/Phosphotyrosine-binding domain (PTB)"/>
    <property type="match status" value="1"/>
</dbReference>
<dbReference type="OrthoDB" id="10634897at2759"/>
<evidence type="ECO:0000256" key="2">
    <source>
        <dbReference type="SAM" id="MobiDB-lite"/>
    </source>
</evidence>
<evidence type="ECO:0000313" key="6">
    <source>
        <dbReference type="Proteomes" id="UP000283509"/>
    </source>
</evidence>
<dbReference type="Pfam" id="PF00620">
    <property type="entry name" value="RhoGAP"/>
    <property type="match status" value="1"/>
</dbReference>
<feature type="compositionally biased region" description="Polar residues" evidence="2">
    <location>
        <begin position="647"/>
        <end position="674"/>
    </location>
</feature>
<comment type="caution">
    <text evidence="5">The sequence shown here is derived from an EMBL/GenBank/DDBJ whole genome shotgun (WGS) entry which is preliminary data.</text>
</comment>
<dbReference type="GO" id="GO:0007165">
    <property type="term" value="P:signal transduction"/>
    <property type="evidence" value="ECO:0007669"/>
    <property type="project" value="InterPro"/>
</dbReference>
<keyword evidence="6" id="KW-1185">Reference proteome</keyword>
<feature type="region of interest" description="Disordered" evidence="2">
    <location>
        <begin position="73"/>
        <end position="133"/>
    </location>
</feature>
<dbReference type="PROSITE" id="PS50238">
    <property type="entry name" value="RHOGAP"/>
    <property type="match status" value="1"/>
</dbReference>
<dbReference type="SUPFAM" id="SSF50729">
    <property type="entry name" value="PH domain-like"/>
    <property type="match status" value="1"/>
</dbReference>
<dbReference type="Proteomes" id="UP000283509">
    <property type="component" value="Unassembled WGS sequence"/>
</dbReference>
<dbReference type="PROSITE" id="PS50003">
    <property type="entry name" value="PH_DOMAIN"/>
    <property type="match status" value="1"/>
</dbReference>
<organism evidence="5 6">
    <name type="scientific">Penaeus vannamei</name>
    <name type="common">Whiteleg shrimp</name>
    <name type="synonym">Litopenaeus vannamei</name>
    <dbReference type="NCBI Taxonomy" id="6689"/>
    <lineage>
        <taxon>Eukaryota</taxon>
        <taxon>Metazoa</taxon>
        <taxon>Ecdysozoa</taxon>
        <taxon>Arthropoda</taxon>
        <taxon>Crustacea</taxon>
        <taxon>Multicrustacea</taxon>
        <taxon>Malacostraca</taxon>
        <taxon>Eumalacostraca</taxon>
        <taxon>Eucarida</taxon>
        <taxon>Decapoda</taxon>
        <taxon>Dendrobranchiata</taxon>
        <taxon>Penaeoidea</taxon>
        <taxon>Penaeidae</taxon>
        <taxon>Penaeus</taxon>
    </lineage>
</organism>
<dbReference type="InterPro" id="IPR011993">
    <property type="entry name" value="PH-like_dom_sf"/>
</dbReference>
<feature type="compositionally biased region" description="Polar residues" evidence="2">
    <location>
        <begin position="76"/>
        <end position="111"/>
    </location>
</feature>
<evidence type="ECO:0000259" key="3">
    <source>
        <dbReference type="PROSITE" id="PS50003"/>
    </source>
</evidence>
<dbReference type="GO" id="GO:0005096">
    <property type="term" value="F:GTPase activator activity"/>
    <property type="evidence" value="ECO:0007669"/>
    <property type="project" value="UniProtKB-KW"/>
</dbReference>
<feature type="region of interest" description="Disordered" evidence="2">
    <location>
        <begin position="494"/>
        <end position="565"/>
    </location>
</feature>
<feature type="region of interest" description="Disordered" evidence="2">
    <location>
        <begin position="636"/>
        <end position="712"/>
    </location>
</feature>
<evidence type="ECO:0000259" key="4">
    <source>
        <dbReference type="PROSITE" id="PS50238"/>
    </source>
</evidence>
<feature type="compositionally biased region" description="Low complexity" evidence="2">
    <location>
        <begin position="116"/>
        <end position="127"/>
    </location>
</feature>
<dbReference type="EMBL" id="QCYY01002801">
    <property type="protein sequence ID" value="ROT67548.1"/>
    <property type="molecule type" value="Genomic_DNA"/>
</dbReference>
<proteinExistence type="predicted"/>
<feature type="domain" description="Rho-GAP" evidence="4">
    <location>
        <begin position="163"/>
        <end position="355"/>
    </location>
</feature>
<feature type="compositionally biased region" description="Low complexity" evidence="2">
    <location>
        <begin position="365"/>
        <end position="383"/>
    </location>
</feature>
<reference evidence="5 6" key="1">
    <citation type="submission" date="2018-04" db="EMBL/GenBank/DDBJ databases">
        <authorList>
            <person name="Zhang X."/>
            <person name="Yuan J."/>
            <person name="Li F."/>
            <person name="Xiang J."/>
        </authorList>
    </citation>
    <scope>NUCLEOTIDE SEQUENCE [LARGE SCALE GENOMIC DNA]</scope>
    <source>
        <tissue evidence="5">Muscle</tissue>
    </source>
</reference>
<dbReference type="SUPFAM" id="SSF48350">
    <property type="entry name" value="GTPase activation domain, GAP"/>
    <property type="match status" value="1"/>
</dbReference>
<reference evidence="5 6" key="2">
    <citation type="submission" date="2019-01" db="EMBL/GenBank/DDBJ databases">
        <title>The decoding of complex shrimp genome reveals the adaptation for benthos swimmer, frequently molting mechanism and breeding impact on genome.</title>
        <authorList>
            <person name="Sun Y."/>
            <person name="Gao Y."/>
            <person name="Yu Y."/>
        </authorList>
    </citation>
    <scope>NUCLEOTIDE SEQUENCE [LARGE SCALE GENOMIC DNA]</scope>
    <source>
        <tissue evidence="5">Muscle</tissue>
    </source>
</reference>
<feature type="region of interest" description="Disordered" evidence="2">
    <location>
        <begin position="365"/>
        <end position="389"/>
    </location>
</feature>
<feature type="compositionally biased region" description="Low complexity" evidence="2">
    <location>
        <begin position="577"/>
        <end position="617"/>
    </location>
</feature>
<dbReference type="PANTHER" id="PTHR23175:SF23">
    <property type="entry name" value="PDZ DOMAIN-CONTAINING PROTEIN"/>
    <property type="match status" value="1"/>
</dbReference>
<dbReference type="PANTHER" id="PTHR23175">
    <property type="entry name" value="PDZ DOMAIN-CONTAINING PROTEIN"/>
    <property type="match status" value="1"/>
</dbReference>
<feature type="compositionally biased region" description="Low complexity" evidence="2">
    <location>
        <begin position="502"/>
        <end position="517"/>
    </location>
</feature>
<keyword evidence="1" id="KW-0343">GTPase activation</keyword>
<dbReference type="InterPro" id="IPR001849">
    <property type="entry name" value="PH_domain"/>
</dbReference>
<dbReference type="AlphaFoldDB" id="A0A423STN0"/>
<evidence type="ECO:0000313" key="5">
    <source>
        <dbReference type="EMBL" id="ROT67548.1"/>
    </source>
</evidence>
<protein>
    <submittedName>
        <fullName evidence="5">Putative rho GTPase-activating protein 21 isoform X5</fullName>
    </submittedName>
</protein>
<dbReference type="InterPro" id="IPR000198">
    <property type="entry name" value="RhoGAP_dom"/>
</dbReference>
<sequence length="712" mass="78222">MFDFLYPLGVEDQISLRGAEVEVASDYTKRRNVLRLATPGGSQLLLQADTPPEMLAWLSTLQNNCAIQEGEACSKTPMNNNNVSPQTSNKAMRKLTSSLRTRSPTGQSPSTKTRKPSSVESNSSPKSKTWRGNLVRPFMKKIQGGSPAITPTTPHPEGATIGVCLEDCPQSEENEFVPLLVALCVSVVETRGLQTQGIYRIPGNKAAVTHLTEMINKGPKAIDYSDPRWSDVNVISSMLKQFFQKLPDPLFTCDLYPLFIEASKIEDPNQRLMELRRLVQELPDHHYETLRFLMLHLSHIVSNSESNKMDVRNLAIVFGPTLVRSGDDNMITMVTDMSHQCKIVETLIGQAAWFFNDDDGEEVIPPSLSPSVLQSSASDSLSPTMEPETPSSQALLLHNIQKVEGAKGDLKKDIVSSIISAANRKVHKVKYKKPVDDKPKRNRKERCGGERLEELWQRAKQDMESEDILDQLADNPTEVVRKISDYSWRLQGLSESMGGDQGSLTSQSSSTSSQTGLISAALSHHPLSNTSLTPTTNATTQVDSEPVSGLVCNRTNDAKHGLTPQQSHRWLEYNAASPHSTLGSTSSSSSSGRPSSQNQSSHVTAPSSTLTPQPSTPILGRQKDSLLHHILPSRLYHSPRPLRRGSSAENVTQPHANTLSPSTFNTQKVVNNGTLKRARASRDQVINGPEMGMPRCGSLDSLRDGSHIPMMM</sequence>
<feature type="domain" description="PH" evidence="3">
    <location>
        <begin position="1"/>
        <end position="66"/>
    </location>
</feature>
<dbReference type="InterPro" id="IPR008936">
    <property type="entry name" value="Rho_GTPase_activation_prot"/>
</dbReference>
<dbReference type="FunFam" id="1.10.555.10:FF:000058">
    <property type="entry name" value="GTPase-activating protein pac-1"/>
    <property type="match status" value="1"/>
</dbReference>
<feature type="non-terminal residue" evidence="5">
    <location>
        <position position="712"/>
    </location>
</feature>
<feature type="region of interest" description="Disordered" evidence="2">
    <location>
        <begin position="577"/>
        <end position="620"/>
    </location>
</feature>
<gene>
    <name evidence="5" type="ORF">C7M84_014370</name>
</gene>